<dbReference type="InterPro" id="IPR052945">
    <property type="entry name" value="Mitotic_Regulator"/>
</dbReference>
<organism evidence="1 2">
    <name type="scientific">Conidiobolus coronatus (strain ATCC 28846 / CBS 209.66 / NRRL 28638)</name>
    <name type="common">Delacroixia coronata</name>
    <dbReference type="NCBI Taxonomy" id="796925"/>
    <lineage>
        <taxon>Eukaryota</taxon>
        <taxon>Fungi</taxon>
        <taxon>Fungi incertae sedis</taxon>
        <taxon>Zoopagomycota</taxon>
        <taxon>Entomophthoromycotina</taxon>
        <taxon>Entomophthoromycetes</taxon>
        <taxon>Entomophthorales</taxon>
        <taxon>Ancylistaceae</taxon>
        <taxon>Conidiobolus</taxon>
    </lineage>
</organism>
<evidence type="ECO:0000313" key="1">
    <source>
        <dbReference type="EMBL" id="KXN66132.1"/>
    </source>
</evidence>
<dbReference type="PANTHER" id="PTHR43628">
    <property type="entry name" value="ACTIVATOR OF C KINASE PROTEIN 1-RELATED"/>
    <property type="match status" value="1"/>
</dbReference>
<keyword evidence="2" id="KW-1185">Reference proteome</keyword>
<dbReference type="PANTHER" id="PTHR43628:SF1">
    <property type="entry name" value="CHITIN SYNTHASE REGULATORY FACTOR 2-RELATED"/>
    <property type="match status" value="1"/>
</dbReference>
<dbReference type="AlphaFoldDB" id="A0A137NTR7"/>
<dbReference type="EMBL" id="KQ964763">
    <property type="protein sequence ID" value="KXN66132.1"/>
    <property type="molecule type" value="Genomic_DNA"/>
</dbReference>
<dbReference type="STRING" id="796925.A0A137NTR7"/>
<dbReference type="InterPro" id="IPR011990">
    <property type="entry name" value="TPR-like_helical_dom_sf"/>
</dbReference>
<dbReference type="GO" id="GO:0032153">
    <property type="term" value="C:cell division site"/>
    <property type="evidence" value="ECO:0007669"/>
    <property type="project" value="TreeGrafter"/>
</dbReference>
<dbReference type="OrthoDB" id="2425131at2759"/>
<protein>
    <submittedName>
        <fullName evidence="1">HCP-like protein</fullName>
    </submittedName>
</protein>
<sequence>MQSHSIKLIPKKLPKLNSSFNRQISTSLTQLSNTNQGSIFDQYKKYQTSNNTEETEKKEDYNTGNLLPSKSFQVANVLFKQQGLSSSSVEDFKQVMDLVTKLLPIKENENKDMNAAEIEKQVLDLCGGHAETLYKFGNVALQLVRLTGNTLGSTIALKMYELSYKNGYQNAQYTYANLLHDGFKGIERNLETSQNMMRELADAGNPLALTKYAAWMIEAKDYSTAIKYLEKGSESGWAQASIHLGHLYRLGNGVKEDIDTAISYYQRAIDQKEIAQSHFYLGRCYAIHPTPNHEMSFKHYRIAAKQGLPEAQYNVGFCYNSGLGTKKDFTLAAEYYQMASMQKFSLAMINLAKLYLNGGGEEDPSFQKDPWKGVHLLKEAAKAKGPLGEDAQSILDSIDFDSLPKQTDKDGKCSIM</sequence>
<evidence type="ECO:0000313" key="2">
    <source>
        <dbReference type="Proteomes" id="UP000070444"/>
    </source>
</evidence>
<dbReference type="SUPFAM" id="SSF81901">
    <property type="entry name" value="HCP-like"/>
    <property type="match status" value="2"/>
</dbReference>
<name>A0A137NTR7_CONC2</name>
<dbReference type="Gene3D" id="1.25.40.10">
    <property type="entry name" value="Tetratricopeptide repeat domain"/>
    <property type="match status" value="2"/>
</dbReference>
<dbReference type="InterPro" id="IPR006597">
    <property type="entry name" value="Sel1-like"/>
</dbReference>
<dbReference type="OMA" id="KKEDYNT"/>
<dbReference type="Pfam" id="PF08238">
    <property type="entry name" value="Sel1"/>
    <property type="match status" value="6"/>
</dbReference>
<gene>
    <name evidence="1" type="ORF">CONCODRAFT_12093</name>
</gene>
<proteinExistence type="predicted"/>
<dbReference type="Proteomes" id="UP000070444">
    <property type="component" value="Unassembled WGS sequence"/>
</dbReference>
<accession>A0A137NTR7</accession>
<reference evidence="1 2" key="1">
    <citation type="journal article" date="2015" name="Genome Biol. Evol.">
        <title>Phylogenomic analyses indicate that early fungi evolved digesting cell walls of algal ancestors of land plants.</title>
        <authorList>
            <person name="Chang Y."/>
            <person name="Wang S."/>
            <person name="Sekimoto S."/>
            <person name="Aerts A.L."/>
            <person name="Choi C."/>
            <person name="Clum A."/>
            <person name="LaButti K.M."/>
            <person name="Lindquist E.A."/>
            <person name="Yee Ngan C."/>
            <person name="Ohm R.A."/>
            <person name="Salamov A.A."/>
            <person name="Grigoriev I.V."/>
            <person name="Spatafora J.W."/>
            <person name="Berbee M.L."/>
        </authorList>
    </citation>
    <scope>NUCLEOTIDE SEQUENCE [LARGE SCALE GENOMIC DNA]</scope>
    <source>
        <strain evidence="1 2">NRRL 28638</strain>
    </source>
</reference>
<dbReference type="SMART" id="SM00671">
    <property type="entry name" value="SEL1"/>
    <property type="match status" value="6"/>
</dbReference>
<dbReference type="GO" id="GO:0010972">
    <property type="term" value="P:negative regulation of G2/M transition of mitotic cell cycle"/>
    <property type="evidence" value="ECO:0007669"/>
    <property type="project" value="TreeGrafter"/>
</dbReference>